<dbReference type="CDD" id="cd07185">
    <property type="entry name" value="OmpA_C-like"/>
    <property type="match status" value="1"/>
</dbReference>
<name>A0A023D7V8_ACIMT</name>
<dbReference type="InterPro" id="IPR050330">
    <property type="entry name" value="Bact_OuterMem_StrucFunc"/>
</dbReference>
<keyword evidence="3" id="KW-0812">Transmembrane</keyword>
<dbReference type="Pfam" id="PF00691">
    <property type="entry name" value="OmpA"/>
    <property type="match status" value="1"/>
</dbReference>
<proteinExistence type="predicted"/>
<feature type="transmembrane region" description="Helical" evidence="3">
    <location>
        <begin position="20"/>
        <end position="40"/>
    </location>
</feature>
<dbReference type="Gene3D" id="3.30.1330.60">
    <property type="entry name" value="OmpA-like domain"/>
    <property type="match status" value="1"/>
</dbReference>
<keyword evidence="5" id="KW-0966">Cell projection</keyword>
<feature type="domain" description="OmpA-like" evidence="4">
    <location>
        <begin position="209"/>
        <end position="334"/>
    </location>
</feature>
<keyword evidence="1 3" id="KW-0472">Membrane</keyword>
<reference evidence="5 6" key="2">
    <citation type="journal article" date="2014" name="FEMS Microbiol. Lett.">
        <title>Draft genomic DNA sequence of the facultatively methylotrophic bacterium Acidomonas methanolica type strain MB58.</title>
        <authorList>
            <person name="Higashiura N."/>
            <person name="Hadano H."/>
            <person name="Hirakawa H."/>
            <person name="Matsutani M."/>
            <person name="Takabe S."/>
            <person name="Matsushita K."/>
            <person name="Azuma Y."/>
        </authorList>
    </citation>
    <scope>NUCLEOTIDE SEQUENCE [LARGE SCALE GENOMIC DNA]</scope>
    <source>
        <strain evidence="5 6">MB58</strain>
    </source>
</reference>
<dbReference type="SUPFAM" id="SSF103088">
    <property type="entry name" value="OmpA-like"/>
    <property type="match status" value="1"/>
</dbReference>
<sequence length="334" mass="36689">MARRIRRSTHGGLDAWPGYVDALSTLLMVVTFVLLVFVLGQQFLSVALSRRTHALDALSGELAQLQRTLSLTENQNQKLGNMVASLTVERDKVKTQADALAAQIAALNGLMAQKDQALTAAGDTAKADQASIAQLKTELSQLNTQLQAIAQALEAAKKDSSAKDLQIADLGNKLNIALANKVNQLQKYRSEFFGRLRDLLKNQKGVEIVGDRFVFQSSVLFPEGSADLTPEGVEEIKALAQTFKQVARQIPPDIPWILRVDGHADKQPIHSRFPSNWELSSERAITVVKLLIAEGVDPHHLAATGFSDYQPLDNADTSAAYARNRRIEFRLTDR</sequence>
<dbReference type="PANTHER" id="PTHR30329">
    <property type="entry name" value="STATOR ELEMENT OF FLAGELLAR MOTOR COMPLEX"/>
    <property type="match status" value="1"/>
</dbReference>
<dbReference type="Gene3D" id="1.10.287.1490">
    <property type="match status" value="1"/>
</dbReference>
<keyword evidence="5" id="KW-0282">Flagellum</keyword>
<organism evidence="5 6">
    <name type="scientific">Acidomonas methanolica NBRC 104435</name>
    <dbReference type="NCBI Taxonomy" id="1231351"/>
    <lineage>
        <taxon>Bacteria</taxon>
        <taxon>Pseudomonadati</taxon>
        <taxon>Pseudomonadota</taxon>
        <taxon>Alphaproteobacteria</taxon>
        <taxon>Acetobacterales</taxon>
        <taxon>Acetobacteraceae</taxon>
        <taxon>Acidomonas</taxon>
    </lineage>
</organism>
<dbReference type="Proteomes" id="UP000019760">
    <property type="component" value="Unassembled WGS sequence"/>
</dbReference>
<protein>
    <submittedName>
        <fullName evidence="5">Outer membrane protein/flagellar motor protein OmpA/MotB</fullName>
    </submittedName>
</protein>
<feature type="coiled-coil region" evidence="2">
    <location>
        <begin position="55"/>
        <end position="82"/>
    </location>
</feature>
<dbReference type="PANTHER" id="PTHR30329:SF21">
    <property type="entry name" value="LIPOPROTEIN YIAD-RELATED"/>
    <property type="match status" value="1"/>
</dbReference>
<gene>
    <name evidence="5" type="ORF">Amme_113_014</name>
</gene>
<dbReference type="PROSITE" id="PS51123">
    <property type="entry name" value="OMPA_2"/>
    <property type="match status" value="1"/>
</dbReference>
<keyword evidence="3" id="KW-1133">Transmembrane helix</keyword>
<keyword evidence="6" id="KW-1185">Reference proteome</keyword>
<evidence type="ECO:0000313" key="5">
    <source>
        <dbReference type="EMBL" id="GAJ30242.1"/>
    </source>
</evidence>
<dbReference type="GO" id="GO:0016020">
    <property type="term" value="C:membrane"/>
    <property type="evidence" value="ECO:0007669"/>
    <property type="project" value="UniProtKB-UniRule"/>
</dbReference>
<evidence type="ECO:0000256" key="3">
    <source>
        <dbReference type="SAM" id="Phobius"/>
    </source>
</evidence>
<accession>A0A023D7V8</accession>
<dbReference type="OrthoDB" id="9815217at2"/>
<feature type="coiled-coil region" evidence="2">
    <location>
        <begin position="125"/>
        <end position="159"/>
    </location>
</feature>
<reference evidence="6" key="1">
    <citation type="journal article" date="2014" name="FEMS Microbiol. Lett.">
        <title>Draft Genomic DNA Sequence of the Facultatively Methylotrophic Bacterium Acidomonas methanolica type strain MB58.</title>
        <authorList>
            <person name="Higashiura N."/>
            <person name="Hadano H."/>
            <person name="Hirakawa H."/>
            <person name="Matsutani M."/>
            <person name="Takabe S."/>
            <person name="Matsushita K."/>
            <person name="Azuma Y."/>
        </authorList>
    </citation>
    <scope>NUCLEOTIDE SEQUENCE [LARGE SCALE GENOMIC DNA]</scope>
    <source>
        <strain evidence="6">MB58</strain>
    </source>
</reference>
<dbReference type="NCBIfam" id="NF006543">
    <property type="entry name" value="PRK09039.1-2"/>
    <property type="match status" value="1"/>
</dbReference>
<dbReference type="RefSeq" id="WP_042061062.1">
    <property type="nucleotide sequence ID" value="NZ_BAND01000112.1"/>
</dbReference>
<dbReference type="EMBL" id="BAND01000112">
    <property type="protein sequence ID" value="GAJ30242.1"/>
    <property type="molecule type" value="Genomic_DNA"/>
</dbReference>
<dbReference type="InterPro" id="IPR006665">
    <property type="entry name" value="OmpA-like"/>
</dbReference>
<evidence type="ECO:0000256" key="1">
    <source>
        <dbReference type="PROSITE-ProRule" id="PRU00473"/>
    </source>
</evidence>
<evidence type="ECO:0000256" key="2">
    <source>
        <dbReference type="SAM" id="Coils"/>
    </source>
</evidence>
<evidence type="ECO:0000259" key="4">
    <source>
        <dbReference type="PROSITE" id="PS51123"/>
    </source>
</evidence>
<comment type="caution">
    <text evidence="5">The sequence shown here is derived from an EMBL/GenBank/DDBJ whole genome shotgun (WGS) entry which is preliminary data.</text>
</comment>
<dbReference type="InterPro" id="IPR036737">
    <property type="entry name" value="OmpA-like_sf"/>
</dbReference>
<keyword evidence="5" id="KW-0969">Cilium</keyword>
<dbReference type="AlphaFoldDB" id="A0A023D7V8"/>
<evidence type="ECO:0000313" key="6">
    <source>
        <dbReference type="Proteomes" id="UP000019760"/>
    </source>
</evidence>
<keyword evidence="2" id="KW-0175">Coiled coil</keyword>